<feature type="chain" id="PRO_5030841838" evidence="1">
    <location>
        <begin position="26"/>
        <end position="455"/>
    </location>
</feature>
<reference evidence="2 3" key="1">
    <citation type="submission" date="2020-08" db="EMBL/GenBank/DDBJ databases">
        <title>Genomic Encyclopedia of Type Strains, Phase IV (KMG-IV): sequencing the most valuable type-strain genomes for metagenomic binning, comparative biology and taxonomic classification.</title>
        <authorList>
            <person name="Goeker M."/>
        </authorList>
    </citation>
    <scope>NUCLEOTIDE SEQUENCE [LARGE SCALE GENOMIC DNA]</scope>
    <source>
        <strain evidence="2 3">DSM 28760</strain>
    </source>
</reference>
<dbReference type="EMBL" id="JACICC010000007">
    <property type="protein sequence ID" value="MBB3810597.1"/>
    <property type="molecule type" value="Genomic_DNA"/>
</dbReference>
<keyword evidence="2" id="KW-0238">DNA-binding</keyword>
<dbReference type="SUPFAM" id="SSF51004">
    <property type="entry name" value="C-terminal (heme d1) domain of cytochrome cd1-nitrite reductase"/>
    <property type="match status" value="1"/>
</dbReference>
<dbReference type="InterPro" id="IPR015943">
    <property type="entry name" value="WD40/YVTN_repeat-like_dom_sf"/>
</dbReference>
<organism evidence="2 3">
    <name type="scientific">Pseudochelatococcus contaminans</name>
    <dbReference type="NCBI Taxonomy" id="1538103"/>
    <lineage>
        <taxon>Bacteria</taxon>
        <taxon>Pseudomonadati</taxon>
        <taxon>Pseudomonadota</taxon>
        <taxon>Alphaproteobacteria</taxon>
        <taxon>Hyphomicrobiales</taxon>
        <taxon>Chelatococcaceae</taxon>
        <taxon>Pseudochelatococcus</taxon>
    </lineage>
</organism>
<evidence type="ECO:0000256" key="1">
    <source>
        <dbReference type="SAM" id="SignalP"/>
    </source>
</evidence>
<dbReference type="PANTHER" id="PTHR47197">
    <property type="entry name" value="PROTEIN NIRF"/>
    <property type="match status" value="1"/>
</dbReference>
<proteinExistence type="predicted"/>
<dbReference type="Proteomes" id="UP000537592">
    <property type="component" value="Unassembled WGS sequence"/>
</dbReference>
<comment type="caution">
    <text evidence="2">The sequence shown here is derived from an EMBL/GenBank/DDBJ whole genome shotgun (WGS) entry which is preliminary data.</text>
</comment>
<dbReference type="PANTHER" id="PTHR47197:SF3">
    <property type="entry name" value="DIHYDRO-HEME D1 DEHYDROGENASE"/>
    <property type="match status" value="1"/>
</dbReference>
<dbReference type="InterPro" id="IPR051200">
    <property type="entry name" value="Host-pathogen_enzymatic-act"/>
</dbReference>
<sequence>MRYSLLKTLLLSSSLAIVGSSIAYAQGAWVASPDAIGGSLRAGSREAPVQPGDETQLLVRNAKPGSTITVLRGTEVLTTEPVTVSEKGTVSIPFKVPANAETGNHPLTVISNNPAGVQLVNLKLSRVVPASNAEAFDKTSAKVGERAYQSAVSKDGKLYVASARGTKEESRLLRLDAKTLQVEAEANIPASADKKDGVIDVFGVQVDDEHNRVWTTNTLNETVTVYDAGTLEPVKVFEEGSVVHPRDVVINPATNRAYVNAALTNKVEVYDTEKLEHVGTLAYDANRGRELFSTVSLVLDPEANRLYSVSRDTPWYGWIDLQTGKNTTIRVPGLSGGSGIALDPDTSRVWLSGQDSNNVILLDDAGKVLADTYVGAGAVSVAWDPVTKQAYAATRAGGTVAVLDADGKLVANLPAGDLPNHVAVGPDGAVYVVTLYGAAGDKDPTGSVTRITPKS</sequence>
<gene>
    <name evidence="2" type="ORF">FHS81_002699</name>
</gene>
<dbReference type="AlphaFoldDB" id="A0A7W5Z5P7"/>
<evidence type="ECO:0000313" key="3">
    <source>
        <dbReference type="Proteomes" id="UP000537592"/>
    </source>
</evidence>
<keyword evidence="1" id="KW-0732">Signal</keyword>
<protein>
    <submittedName>
        <fullName evidence="2">DNA-binding beta-propeller fold protein YncE</fullName>
    </submittedName>
</protein>
<dbReference type="RefSeq" id="WP_183753706.1">
    <property type="nucleotide sequence ID" value="NZ_JACICC010000007.1"/>
</dbReference>
<dbReference type="Gene3D" id="2.130.10.10">
    <property type="entry name" value="YVTN repeat-like/Quinoprotein amine dehydrogenase"/>
    <property type="match status" value="1"/>
</dbReference>
<keyword evidence="3" id="KW-1185">Reference proteome</keyword>
<name>A0A7W5Z5P7_9HYPH</name>
<dbReference type="InterPro" id="IPR011048">
    <property type="entry name" value="Haem_d1_sf"/>
</dbReference>
<evidence type="ECO:0000313" key="2">
    <source>
        <dbReference type="EMBL" id="MBB3810597.1"/>
    </source>
</evidence>
<accession>A0A7W5Z5P7</accession>
<dbReference type="GO" id="GO:0003677">
    <property type="term" value="F:DNA binding"/>
    <property type="evidence" value="ECO:0007669"/>
    <property type="project" value="UniProtKB-KW"/>
</dbReference>
<feature type="signal peptide" evidence="1">
    <location>
        <begin position="1"/>
        <end position="25"/>
    </location>
</feature>